<dbReference type="EMBL" id="CAEZSR010000128">
    <property type="protein sequence ID" value="CAB4577170.1"/>
    <property type="molecule type" value="Genomic_DNA"/>
</dbReference>
<name>A0A6J6EKU2_9ZZZZ</name>
<feature type="region of interest" description="Disordered" evidence="1">
    <location>
        <begin position="55"/>
        <end position="78"/>
    </location>
</feature>
<reference evidence="2" key="1">
    <citation type="submission" date="2020-05" db="EMBL/GenBank/DDBJ databases">
        <authorList>
            <person name="Chiriac C."/>
            <person name="Salcher M."/>
            <person name="Ghai R."/>
            <person name="Kavagutti S V."/>
        </authorList>
    </citation>
    <scope>NUCLEOTIDE SEQUENCE</scope>
</reference>
<dbReference type="AlphaFoldDB" id="A0A6J6EKU2"/>
<evidence type="ECO:0000256" key="1">
    <source>
        <dbReference type="SAM" id="MobiDB-lite"/>
    </source>
</evidence>
<gene>
    <name evidence="2" type="ORF">UFOPK1493_02795</name>
</gene>
<organism evidence="2">
    <name type="scientific">freshwater metagenome</name>
    <dbReference type="NCBI Taxonomy" id="449393"/>
    <lineage>
        <taxon>unclassified sequences</taxon>
        <taxon>metagenomes</taxon>
        <taxon>ecological metagenomes</taxon>
    </lineage>
</organism>
<accession>A0A6J6EKU2</accession>
<evidence type="ECO:0000313" key="2">
    <source>
        <dbReference type="EMBL" id="CAB4577170.1"/>
    </source>
</evidence>
<protein>
    <submittedName>
        <fullName evidence="2">Unannotated protein</fullName>
    </submittedName>
</protein>
<sequence>MGGGLVVGLAQRRVDGGRPGCAAGGGRVEERRLVRARRDLGERRLHRGTRRVPLVGPAGEEAVDQLGQPTGQGRPQAGDVRGVALQTSERGVGVVLPEERHAPGEALVEHEAERVEVRATVEPLAAHLLRRQVLRRAHHDVVVGEVVPGGLEALGDAEVGEQHPTVGGDEDVPRLDVAVHHARLVRGVECGRDARTDVDGELGAQLLLLVEQLAQALAVDELHHDRLAPAVLDRVVHGDDVRVVELRDGDRLATEPLGDDGVAREVRFQELDRHLA</sequence>
<dbReference type="AntiFam" id="ANF00226">
    <property type="entry name" value="Shadow ORF (opposite pknB)"/>
</dbReference>
<proteinExistence type="predicted"/>